<dbReference type="FunFam" id="3.20.20.100:FF:000006">
    <property type="entry name" value="Aldo-keto reductase family 1 member A1"/>
    <property type="match status" value="1"/>
</dbReference>
<keyword evidence="3" id="KW-0560">Oxidoreductase</keyword>
<evidence type="ECO:0000256" key="1">
    <source>
        <dbReference type="ARBA" id="ARBA00007905"/>
    </source>
</evidence>
<evidence type="ECO:0000256" key="3">
    <source>
        <dbReference type="ARBA" id="ARBA00023002"/>
    </source>
</evidence>
<accession>A0A0M3QX16</accession>
<gene>
    <name evidence="8" type="ORF">Dbus_chr3Lg2245</name>
</gene>
<dbReference type="AlphaFoldDB" id="A0A0M3QX16"/>
<dbReference type="PRINTS" id="PR00069">
    <property type="entry name" value="ALDKETRDTASE"/>
</dbReference>
<dbReference type="Pfam" id="PF00248">
    <property type="entry name" value="Aldo_ket_red"/>
    <property type="match status" value="1"/>
</dbReference>
<evidence type="ECO:0000256" key="5">
    <source>
        <dbReference type="PIRSR" id="PIRSR000097-2"/>
    </source>
</evidence>
<dbReference type="OrthoDB" id="416253at2759"/>
<evidence type="ECO:0000259" key="7">
    <source>
        <dbReference type="Pfam" id="PF00248"/>
    </source>
</evidence>
<dbReference type="OMA" id="RTNSENC"/>
<dbReference type="PANTHER" id="PTHR11732">
    <property type="entry name" value="ALDO/KETO REDUCTASE"/>
    <property type="match status" value="1"/>
</dbReference>
<evidence type="ECO:0000313" key="9">
    <source>
        <dbReference type="Proteomes" id="UP000494163"/>
    </source>
</evidence>
<dbReference type="GO" id="GO:0016491">
    <property type="term" value="F:oxidoreductase activity"/>
    <property type="evidence" value="ECO:0007669"/>
    <property type="project" value="UniProtKB-KW"/>
</dbReference>
<keyword evidence="9" id="KW-1185">Reference proteome</keyword>
<dbReference type="PROSITE" id="PS00062">
    <property type="entry name" value="ALDOKETO_REDUCTASE_2"/>
    <property type="match status" value="1"/>
</dbReference>
<dbReference type="InterPro" id="IPR018170">
    <property type="entry name" value="Aldo/ket_reductase_CS"/>
</dbReference>
<proteinExistence type="inferred from homology"/>
<dbReference type="PIRSF" id="PIRSF000097">
    <property type="entry name" value="AKR"/>
    <property type="match status" value="1"/>
</dbReference>
<dbReference type="InterPro" id="IPR023210">
    <property type="entry name" value="NADP_OxRdtase_dom"/>
</dbReference>
<protein>
    <submittedName>
        <fullName evidence="8">CG2767</fullName>
    </submittedName>
</protein>
<evidence type="ECO:0000256" key="2">
    <source>
        <dbReference type="ARBA" id="ARBA00022857"/>
    </source>
</evidence>
<evidence type="ECO:0000256" key="4">
    <source>
        <dbReference type="PIRSR" id="PIRSR000097-1"/>
    </source>
</evidence>
<dbReference type="Gene3D" id="3.20.20.100">
    <property type="entry name" value="NADP-dependent oxidoreductase domain"/>
    <property type="match status" value="1"/>
</dbReference>
<dbReference type="SUPFAM" id="SSF51430">
    <property type="entry name" value="NAD(P)-linked oxidoreductase"/>
    <property type="match status" value="1"/>
</dbReference>
<feature type="domain" description="NADP-dependent oxidoreductase" evidence="7">
    <location>
        <begin position="18"/>
        <end position="298"/>
    </location>
</feature>
<feature type="binding site" evidence="5">
    <location>
        <position position="113"/>
    </location>
    <ligand>
        <name>substrate</name>
    </ligand>
</feature>
<dbReference type="InterPro" id="IPR036812">
    <property type="entry name" value="NAD(P)_OxRdtase_dom_sf"/>
</dbReference>
<dbReference type="PROSITE" id="PS00798">
    <property type="entry name" value="ALDOKETO_REDUCTASE_1"/>
    <property type="match status" value="1"/>
</dbReference>
<reference evidence="8 9" key="1">
    <citation type="submission" date="2015-08" db="EMBL/GenBank/DDBJ databases">
        <title>Ancestral chromatin configuration constrains chromatin evolution on differentiating sex chromosomes in Drosophila.</title>
        <authorList>
            <person name="Zhou Q."/>
            <person name="Bachtrog D."/>
        </authorList>
    </citation>
    <scope>NUCLEOTIDE SEQUENCE [LARGE SCALE GENOMIC DNA]</scope>
    <source>
        <tissue evidence="8">Whole larvae</tissue>
    </source>
</reference>
<comment type="similarity">
    <text evidence="1">Belongs to the aldo/keto reductase family.</text>
</comment>
<evidence type="ECO:0000313" key="8">
    <source>
        <dbReference type="EMBL" id="ALC45079.1"/>
    </source>
</evidence>
<dbReference type="STRING" id="30019.A0A0M3QX16"/>
<feature type="active site" description="Proton donor" evidence="4">
    <location>
        <position position="51"/>
    </location>
</feature>
<dbReference type="PROSITE" id="PS00063">
    <property type="entry name" value="ALDOKETO_REDUCTASE_3"/>
    <property type="match status" value="1"/>
</dbReference>
<sequence>MACTPFLTLNNGEQMPVLGLGTWQASDEEIELAVDLALELGYRHIDTAPVYGNEQAIGNVLKRWLDAGKVQREDLYIVTKLPPIANRPHEVLPMLTKSLADLQLDYVDMYLIHTPFTVLINADGNFQFDAAGLLKVDPTTNHAATWAEMEKLVEKDLAKSIGVSNFSQEQLERLLQSCSIPPATNQIEHHVYLQQRELVDFCQAQNITITAYSPLGSKGIARMNAAAGVPRDLPDLFDITEVKEIAAIHNKTPAQVLLRWIVQSNKMAAIPKSANAQRLKENFDIFDFELTSEQLETLCGLDQNIRICDFAFYRGVEKHPEFTFKNQFTD</sequence>
<evidence type="ECO:0000256" key="6">
    <source>
        <dbReference type="PIRSR" id="PIRSR000097-3"/>
    </source>
</evidence>
<dbReference type="SMR" id="A0A0M3QX16"/>
<dbReference type="EMBL" id="CP012525">
    <property type="protein sequence ID" value="ALC45079.1"/>
    <property type="molecule type" value="Genomic_DNA"/>
</dbReference>
<name>A0A0M3QX16_DROBS</name>
<organism evidence="8 9">
    <name type="scientific">Drosophila busckii</name>
    <name type="common">Fruit fly</name>
    <dbReference type="NCBI Taxonomy" id="30019"/>
    <lineage>
        <taxon>Eukaryota</taxon>
        <taxon>Metazoa</taxon>
        <taxon>Ecdysozoa</taxon>
        <taxon>Arthropoda</taxon>
        <taxon>Hexapoda</taxon>
        <taxon>Insecta</taxon>
        <taxon>Pterygota</taxon>
        <taxon>Neoptera</taxon>
        <taxon>Endopterygota</taxon>
        <taxon>Diptera</taxon>
        <taxon>Brachycera</taxon>
        <taxon>Muscomorpha</taxon>
        <taxon>Ephydroidea</taxon>
        <taxon>Drosophilidae</taxon>
        <taxon>Drosophila</taxon>
    </lineage>
</organism>
<keyword evidence="2" id="KW-0521">NADP</keyword>
<dbReference type="InterPro" id="IPR020471">
    <property type="entry name" value="AKR"/>
</dbReference>
<dbReference type="Proteomes" id="UP000494163">
    <property type="component" value="Chromosome 3L"/>
</dbReference>
<feature type="site" description="Lowers pKa of active site Tyr" evidence="6">
    <location>
        <position position="80"/>
    </location>
</feature>